<dbReference type="InterPro" id="IPR000182">
    <property type="entry name" value="GNAT_dom"/>
</dbReference>
<name>A0A1Y2G1X1_9BASI</name>
<dbReference type="FunFam" id="3.40.630.30:FF:000064">
    <property type="entry name" value="GNAT family acetyltransferase"/>
    <property type="match status" value="1"/>
</dbReference>
<reference evidence="5 6" key="1">
    <citation type="submission" date="2016-07" db="EMBL/GenBank/DDBJ databases">
        <title>Pervasive Adenine N6-methylation of Active Genes in Fungi.</title>
        <authorList>
            <consortium name="DOE Joint Genome Institute"/>
            <person name="Mondo S.J."/>
            <person name="Dannebaum R.O."/>
            <person name="Kuo R.C."/>
            <person name="Labutti K."/>
            <person name="Haridas S."/>
            <person name="Kuo A."/>
            <person name="Salamov A."/>
            <person name="Ahrendt S.R."/>
            <person name="Lipzen A."/>
            <person name="Sullivan W."/>
            <person name="Andreopoulos W.B."/>
            <person name="Clum A."/>
            <person name="Lindquist E."/>
            <person name="Daum C."/>
            <person name="Ramamoorthy G.K."/>
            <person name="Gryganskyi A."/>
            <person name="Culley D."/>
            <person name="Magnuson J.K."/>
            <person name="James T.Y."/>
            <person name="O'Malley M.A."/>
            <person name="Stajich J.E."/>
            <person name="Spatafora J.W."/>
            <person name="Visel A."/>
            <person name="Grigoriev I.V."/>
        </authorList>
    </citation>
    <scope>NUCLEOTIDE SEQUENCE [LARGE SCALE GENOMIC DNA]</scope>
    <source>
        <strain evidence="5 6">62-1032</strain>
    </source>
</reference>
<accession>A0A1Y2G1X1</accession>
<evidence type="ECO:0000256" key="1">
    <source>
        <dbReference type="ARBA" id="ARBA00008694"/>
    </source>
</evidence>
<feature type="non-terminal residue" evidence="5">
    <location>
        <position position="165"/>
    </location>
</feature>
<dbReference type="InParanoid" id="A0A1Y2G1X1"/>
<dbReference type="PANTHER" id="PTHR10545">
    <property type="entry name" value="DIAMINE N-ACETYLTRANSFERASE"/>
    <property type="match status" value="1"/>
</dbReference>
<dbReference type="Proteomes" id="UP000193467">
    <property type="component" value="Unassembled WGS sequence"/>
</dbReference>
<dbReference type="InterPro" id="IPR016181">
    <property type="entry name" value="Acyl_CoA_acyltransferase"/>
</dbReference>
<proteinExistence type="inferred from homology"/>
<evidence type="ECO:0000259" key="4">
    <source>
        <dbReference type="PROSITE" id="PS51186"/>
    </source>
</evidence>
<comment type="caution">
    <text evidence="5">The sequence shown here is derived from an EMBL/GenBank/DDBJ whole genome shotgun (WGS) entry which is preliminary data.</text>
</comment>
<dbReference type="InterPro" id="IPR051016">
    <property type="entry name" value="Diverse_Substrate_AcTransf"/>
</dbReference>
<dbReference type="OrthoDB" id="7305308at2759"/>
<feature type="domain" description="N-acetyltransferase" evidence="4">
    <location>
        <begin position="27"/>
        <end position="165"/>
    </location>
</feature>
<dbReference type="EMBL" id="MCGR01000003">
    <property type="protein sequence ID" value="ORY90897.1"/>
    <property type="molecule type" value="Genomic_DNA"/>
</dbReference>
<dbReference type="Gene3D" id="3.40.630.30">
    <property type="match status" value="1"/>
</dbReference>
<protein>
    <submittedName>
        <fullName evidence="5">N-acetyltransferase GCN5</fullName>
    </submittedName>
</protein>
<dbReference type="CDD" id="cd04301">
    <property type="entry name" value="NAT_SF"/>
    <property type="match status" value="1"/>
</dbReference>
<evidence type="ECO:0000256" key="2">
    <source>
        <dbReference type="ARBA" id="ARBA00022679"/>
    </source>
</evidence>
<evidence type="ECO:0000256" key="3">
    <source>
        <dbReference type="ARBA" id="ARBA00023315"/>
    </source>
</evidence>
<dbReference type="FunCoup" id="A0A1Y2G1X1">
    <property type="interactions" value="64"/>
</dbReference>
<keyword evidence="3" id="KW-0012">Acyltransferase</keyword>
<dbReference type="Pfam" id="PF00583">
    <property type="entry name" value="Acetyltransf_1"/>
    <property type="match status" value="1"/>
</dbReference>
<evidence type="ECO:0000313" key="6">
    <source>
        <dbReference type="Proteomes" id="UP000193467"/>
    </source>
</evidence>
<keyword evidence="2 5" id="KW-0808">Transferase</keyword>
<dbReference type="PANTHER" id="PTHR10545:SF29">
    <property type="entry name" value="GH14572P-RELATED"/>
    <property type="match status" value="1"/>
</dbReference>
<dbReference type="PROSITE" id="PS51186">
    <property type="entry name" value="GNAT"/>
    <property type="match status" value="1"/>
</dbReference>
<evidence type="ECO:0000313" key="5">
    <source>
        <dbReference type="EMBL" id="ORY90897.1"/>
    </source>
</evidence>
<dbReference type="GO" id="GO:0008080">
    <property type="term" value="F:N-acetyltransferase activity"/>
    <property type="evidence" value="ECO:0007669"/>
    <property type="project" value="UniProtKB-ARBA"/>
</dbReference>
<dbReference type="STRING" id="106004.A0A1Y2G1X1"/>
<sequence length="165" mass="18460">MSLSLRPVTLENADVALPQVLQLITALAIYEKEPDAVEATVESLRESFFGGAEGKGEKYAKCVLAYQGESEEPIGMAVYFFTFSTWTGRGGLYLEDLFVKEEARGLGVGKALFRYLGQICKEKNLPRMDWVVLDWNEPAKNVYKKMGAVHKKDWEGMRLEGEALA</sequence>
<dbReference type="SUPFAM" id="SSF55729">
    <property type="entry name" value="Acyl-CoA N-acyltransferases (Nat)"/>
    <property type="match status" value="1"/>
</dbReference>
<keyword evidence="6" id="KW-1185">Reference proteome</keyword>
<dbReference type="AlphaFoldDB" id="A0A1Y2G1X1"/>
<gene>
    <name evidence="5" type="ORF">BCR35DRAFT_287176</name>
</gene>
<organism evidence="5 6">
    <name type="scientific">Leucosporidium creatinivorum</name>
    <dbReference type="NCBI Taxonomy" id="106004"/>
    <lineage>
        <taxon>Eukaryota</taxon>
        <taxon>Fungi</taxon>
        <taxon>Dikarya</taxon>
        <taxon>Basidiomycota</taxon>
        <taxon>Pucciniomycotina</taxon>
        <taxon>Microbotryomycetes</taxon>
        <taxon>Leucosporidiales</taxon>
        <taxon>Leucosporidium</taxon>
    </lineage>
</organism>
<comment type="similarity">
    <text evidence="1">Belongs to the acetyltransferase family.</text>
</comment>